<keyword evidence="3 5" id="KW-0863">Zinc-finger</keyword>
<keyword evidence="2" id="KW-0677">Repeat</keyword>
<dbReference type="STRING" id="121845.A0A1S4EL41"/>
<keyword evidence="7" id="KW-1185">Reference proteome</keyword>
<dbReference type="SMART" id="SM00355">
    <property type="entry name" value="ZnF_C2H2"/>
    <property type="match status" value="25"/>
</dbReference>
<reference evidence="8" key="1">
    <citation type="submission" date="2025-08" db="UniProtKB">
        <authorList>
            <consortium name="RefSeq"/>
        </authorList>
    </citation>
    <scope>IDENTIFICATION</scope>
</reference>
<feature type="domain" description="C2H2-type" evidence="6">
    <location>
        <begin position="521"/>
        <end position="549"/>
    </location>
</feature>
<proteinExistence type="predicted"/>
<feature type="domain" description="C2H2-type" evidence="6">
    <location>
        <begin position="789"/>
        <end position="816"/>
    </location>
</feature>
<dbReference type="PaxDb" id="121845-A0A1S4EL41"/>
<dbReference type="Gene3D" id="3.30.160.60">
    <property type="entry name" value="Classic Zinc Finger"/>
    <property type="match status" value="9"/>
</dbReference>
<evidence type="ECO:0000313" key="7">
    <source>
        <dbReference type="Proteomes" id="UP000079169"/>
    </source>
</evidence>
<evidence type="ECO:0000256" key="2">
    <source>
        <dbReference type="ARBA" id="ARBA00022737"/>
    </source>
</evidence>
<dbReference type="PROSITE" id="PS50157">
    <property type="entry name" value="ZINC_FINGER_C2H2_2"/>
    <property type="match status" value="14"/>
</dbReference>
<feature type="domain" description="C2H2-type" evidence="6">
    <location>
        <begin position="459"/>
        <end position="483"/>
    </location>
</feature>
<dbReference type="PROSITE" id="PS00028">
    <property type="entry name" value="ZINC_FINGER_C2H2_1"/>
    <property type="match status" value="13"/>
</dbReference>
<feature type="domain" description="C2H2-type" evidence="6">
    <location>
        <begin position="310"/>
        <end position="337"/>
    </location>
</feature>
<dbReference type="RefSeq" id="XP_017302890.2">
    <property type="nucleotide sequence ID" value="XM_017447401.2"/>
</dbReference>
<feature type="domain" description="C2H2-type" evidence="6">
    <location>
        <begin position="618"/>
        <end position="645"/>
    </location>
</feature>
<name>A0A1S4EL41_DIACI</name>
<organism evidence="7 8">
    <name type="scientific">Diaphorina citri</name>
    <name type="common">Asian citrus psyllid</name>
    <dbReference type="NCBI Taxonomy" id="121845"/>
    <lineage>
        <taxon>Eukaryota</taxon>
        <taxon>Metazoa</taxon>
        <taxon>Ecdysozoa</taxon>
        <taxon>Arthropoda</taxon>
        <taxon>Hexapoda</taxon>
        <taxon>Insecta</taxon>
        <taxon>Pterygota</taxon>
        <taxon>Neoptera</taxon>
        <taxon>Paraneoptera</taxon>
        <taxon>Hemiptera</taxon>
        <taxon>Sternorrhyncha</taxon>
        <taxon>Psylloidea</taxon>
        <taxon>Psyllidae</taxon>
        <taxon>Diaphorininae</taxon>
        <taxon>Diaphorina</taxon>
    </lineage>
</organism>
<protein>
    <submittedName>
        <fullName evidence="8">Zinc finger protein 91-like</fullName>
    </submittedName>
</protein>
<feature type="domain" description="C2H2-type" evidence="6">
    <location>
        <begin position="953"/>
        <end position="981"/>
    </location>
</feature>
<dbReference type="PANTHER" id="PTHR24379:SF121">
    <property type="entry name" value="C2H2-TYPE DOMAIN-CONTAINING PROTEIN"/>
    <property type="match status" value="1"/>
</dbReference>
<keyword evidence="1" id="KW-0479">Metal-binding</keyword>
<dbReference type="GeneID" id="103517280"/>
<sequence>MLQYLYGASFDRFPHLSNGEMYYTCEACDEFYTTSHTLLYEHIKYFHGDFPSNQNNVLNFSYPNSSHISDMNSISHEALDVKGQICLKSLQTENNPASAINVDRLEINVKQEWFDFHDHFEMEKELGNGVIIHRDVFECEVCDEVFVGKQKYINHLSGKLHVFNEISKNSVPSVNNSNCNSDDDDDGDVKFDVCNGIINKIENTCSEHNDRIFYANIKREHLDPDDCPKYKMTRESGIKLNIKYDMNEAEDLKCKLCNYQAVNIKGIRAHVFRKHLQNTVTYSCKKCPFETQFKVTLGDHYKTCHKGISFTCDECHLCFNTFRRFDSHIRAHEYTEQCELCNEKVIGKNQIYFHYYHEHEGYDFNCKQCSFTTKTPKKFIEHKEAGHFTWNCEHCDFSASKKSVLLSHLKQHVTRVTRTQHMTPDEETNEIPIEPDLSPDLQKEELVRETRSMKMYDNYKCNICDCFFKTHSILEDHMKALHSFPCDKCDYVGGNLSMLTSHQNSHNSQTEVPPILSKNKRQCEYCSQLFRRASAVEKHIALKHTGDKPYSCYLCEEKFENSESLRTHMNSLHALLFPYSCNICFRRNSKYTHLSRHKLLVHQKQIDGVGSVEIGEKYSCTQCSYQTYHKHALDNHMPLHSLDRKHQCPVCLRRFSRQSDNNTHQRRVHGVLKPTPLEMQVEKRDQVALRMKPSAFEMQSESQLTCDICDRVFQTDKQWKLHMGFHNTKRRLPCKLCGFRLKNHKQLKLHQRYHLSSNLFRCEKCNLGYSRKDSFEYHMTSHNQKEQTFMCTQCDFTSSSKDTLNTHAMVHADELKYSCQNCDFKCENKALYLKHLTDHKKQNSLKIKQKQETVAWYKCPSCHLRFLNFRLLKSHARRVHSQSVNSFICACGQEFSRPRYLSIHVRHKHRKNNNNVLTSVESSNILPVIMLSPLKSANSKETANTPEVFELPFKCVVCKKSFLKVSFLRKHMENIHNSHTYKCWDCGFICTKSLELISHLPSHSSYLKCNKCGHVFSHYKNKIAHIENGCNTNFKNI</sequence>
<dbReference type="Proteomes" id="UP000079169">
    <property type="component" value="Unplaced"/>
</dbReference>
<evidence type="ECO:0000256" key="1">
    <source>
        <dbReference type="ARBA" id="ARBA00022723"/>
    </source>
</evidence>
<feature type="domain" description="C2H2-type" evidence="6">
    <location>
        <begin position="704"/>
        <end position="731"/>
    </location>
</feature>
<dbReference type="AlphaFoldDB" id="A0A1S4EL41"/>
<evidence type="ECO:0000256" key="5">
    <source>
        <dbReference type="PROSITE-ProRule" id="PRU00042"/>
    </source>
</evidence>
<feature type="domain" description="C2H2-type" evidence="6">
    <location>
        <begin position="550"/>
        <end position="578"/>
    </location>
</feature>
<evidence type="ECO:0000256" key="4">
    <source>
        <dbReference type="ARBA" id="ARBA00022833"/>
    </source>
</evidence>
<feature type="domain" description="C2H2-type" evidence="6">
    <location>
        <begin position="579"/>
        <end position="607"/>
    </location>
</feature>
<dbReference type="GO" id="GO:0008270">
    <property type="term" value="F:zinc ion binding"/>
    <property type="evidence" value="ECO:0007669"/>
    <property type="project" value="UniProtKB-KW"/>
</dbReference>
<gene>
    <name evidence="8" type="primary">LOC103517280</name>
</gene>
<dbReference type="Pfam" id="PF12874">
    <property type="entry name" value="zf-met"/>
    <property type="match status" value="2"/>
</dbReference>
<feature type="domain" description="C2H2-type" evidence="6">
    <location>
        <begin position="484"/>
        <end position="511"/>
    </location>
</feature>
<dbReference type="InterPro" id="IPR036236">
    <property type="entry name" value="Znf_C2H2_sf"/>
</dbReference>
<evidence type="ECO:0000256" key="3">
    <source>
        <dbReference type="ARBA" id="ARBA00022771"/>
    </source>
</evidence>
<evidence type="ECO:0000313" key="8">
    <source>
        <dbReference type="RefSeq" id="XP_017302890.2"/>
    </source>
</evidence>
<dbReference type="SUPFAM" id="SSF57667">
    <property type="entry name" value="beta-beta-alpha zinc fingers"/>
    <property type="match status" value="6"/>
</dbReference>
<evidence type="ECO:0000259" key="6">
    <source>
        <dbReference type="PROSITE" id="PS50157"/>
    </source>
</evidence>
<feature type="domain" description="C2H2-type" evidence="6">
    <location>
        <begin position="857"/>
        <end position="885"/>
    </location>
</feature>
<feature type="domain" description="C2H2-type" evidence="6">
    <location>
        <begin position="732"/>
        <end position="759"/>
    </location>
</feature>
<dbReference type="KEGG" id="dci:103517280"/>
<dbReference type="InterPro" id="IPR013087">
    <property type="entry name" value="Znf_C2H2_type"/>
</dbReference>
<feature type="domain" description="C2H2-type" evidence="6">
    <location>
        <begin position="760"/>
        <end position="787"/>
    </location>
</feature>
<keyword evidence="4" id="KW-0862">Zinc</keyword>
<dbReference type="Pfam" id="PF00096">
    <property type="entry name" value="zf-C2H2"/>
    <property type="match status" value="2"/>
</dbReference>
<accession>A0A1S4EL41</accession>
<feature type="domain" description="C2H2-type" evidence="6">
    <location>
        <begin position="646"/>
        <end position="674"/>
    </location>
</feature>
<dbReference type="PANTHER" id="PTHR24379">
    <property type="entry name" value="KRAB AND ZINC FINGER DOMAIN-CONTAINING"/>
    <property type="match status" value="1"/>
</dbReference>